<name>A0A2A2SGE7_9SPHN</name>
<dbReference type="EMBL" id="NSLI01000003">
    <property type="protein sequence ID" value="PAX08285.1"/>
    <property type="molecule type" value="Genomic_DNA"/>
</dbReference>
<organism evidence="2 3">
    <name type="scientific">Sphingomonas lenta</name>
    <dbReference type="NCBI Taxonomy" id="1141887"/>
    <lineage>
        <taxon>Bacteria</taxon>
        <taxon>Pseudomonadati</taxon>
        <taxon>Pseudomonadota</taxon>
        <taxon>Alphaproteobacteria</taxon>
        <taxon>Sphingomonadales</taxon>
        <taxon>Sphingomonadaceae</taxon>
        <taxon>Sphingomonas</taxon>
    </lineage>
</organism>
<feature type="region of interest" description="Disordered" evidence="1">
    <location>
        <begin position="1"/>
        <end position="31"/>
    </location>
</feature>
<dbReference type="AlphaFoldDB" id="A0A2A2SGE7"/>
<evidence type="ECO:0000313" key="3">
    <source>
        <dbReference type="Proteomes" id="UP000218151"/>
    </source>
</evidence>
<dbReference type="RefSeq" id="WP_095998527.1">
    <property type="nucleotide sequence ID" value="NZ_NSLI01000003.1"/>
</dbReference>
<dbReference type="OrthoDB" id="7569847at2"/>
<reference evidence="3" key="1">
    <citation type="submission" date="2017-09" db="EMBL/GenBank/DDBJ databases">
        <authorList>
            <person name="Feng G."/>
            <person name="Zhu H."/>
        </authorList>
    </citation>
    <scope>NUCLEOTIDE SEQUENCE [LARGE SCALE GENOMIC DNA]</scope>
    <source>
        <strain evidence="3">1PNM-20</strain>
    </source>
</reference>
<dbReference type="Proteomes" id="UP000218151">
    <property type="component" value="Unassembled WGS sequence"/>
</dbReference>
<evidence type="ECO:0000256" key="1">
    <source>
        <dbReference type="SAM" id="MobiDB-lite"/>
    </source>
</evidence>
<proteinExistence type="predicted"/>
<evidence type="ECO:0000313" key="2">
    <source>
        <dbReference type="EMBL" id="PAX08285.1"/>
    </source>
</evidence>
<protein>
    <submittedName>
        <fullName evidence="2">Uncharacterized protein</fullName>
    </submittedName>
</protein>
<sequence>MQLTEPPMAEDTLDEQLDAEDADDNEETGEISYVPDPQIMWGAEVARAMLVVLTRRFGAEFAREVSDELSSRMLSYKAGCPDDRRDGAVMRGLVCDKLWDELFAMNGSAIGGRNAST</sequence>
<feature type="compositionally biased region" description="Acidic residues" evidence="1">
    <location>
        <begin position="11"/>
        <end position="29"/>
    </location>
</feature>
<keyword evidence="3" id="KW-1185">Reference proteome</keyword>
<accession>A0A2A2SGE7</accession>
<comment type="caution">
    <text evidence="2">The sequence shown here is derived from an EMBL/GenBank/DDBJ whole genome shotgun (WGS) entry which is preliminary data.</text>
</comment>
<gene>
    <name evidence="2" type="ORF">CKY28_12070</name>
</gene>